<accession>V4UZ50</accession>
<evidence type="ECO:0000313" key="4">
    <source>
        <dbReference type="Proteomes" id="UP000030687"/>
    </source>
</evidence>
<keyword evidence="4" id="KW-1185">Reference proteome</keyword>
<dbReference type="EMBL" id="KI536799">
    <property type="protein sequence ID" value="ESR44704.1"/>
    <property type="molecule type" value="Genomic_DNA"/>
</dbReference>
<feature type="transmembrane region" description="Helical" evidence="2">
    <location>
        <begin position="213"/>
        <end position="232"/>
    </location>
</feature>
<dbReference type="KEGG" id="cic:CICLE_v10002103mg"/>
<protein>
    <submittedName>
        <fullName evidence="3">Uncharacterized protein</fullName>
    </submittedName>
</protein>
<feature type="transmembrane region" description="Helical" evidence="2">
    <location>
        <begin position="117"/>
        <end position="136"/>
    </location>
</feature>
<sequence length="280" mass="30997">MGWRSAGIAIFWLARIRRILDLKSFRTIADLIKNDESEANDPKLLEKARVVCVALKAVLHFTENLDLYPIEDAPPNAYSVAVPVTEDRRFHEPADVGGSTVNGHICELFGKDGKRALAVFYVVLETASFLLDIFGKSKRDDLLAAFLLSAFGFAVIMGTNTWTLRRTRTGTGMDSQKKLHMALEISFSLVQLIVTLIYFILAELGIKNRFNTPVFPLVFAIVAAVFTFKYDVEVSDSSGHPSMHTAPAVDSQVHMPNNTSNEDAETNGSMPMLVMVTSHD</sequence>
<name>V4UZ50_CITCL</name>
<dbReference type="AlphaFoldDB" id="V4UZ50"/>
<reference evidence="3 4" key="1">
    <citation type="submission" date="2013-10" db="EMBL/GenBank/DDBJ databases">
        <authorList>
            <consortium name="International Citrus Genome Consortium"/>
            <person name="Jenkins J."/>
            <person name="Schmutz J."/>
            <person name="Prochnik S."/>
            <person name="Rokhsar D."/>
            <person name="Gmitter F."/>
            <person name="Ollitrault P."/>
            <person name="Machado M."/>
            <person name="Talon M."/>
            <person name="Wincker P."/>
            <person name="Jaillon O."/>
            <person name="Morgante M."/>
        </authorList>
    </citation>
    <scope>NUCLEOTIDE SEQUENCE</scope>
    <source>
        <strain evidence="4">cv. Clemenules</strain>
    </source>
</reference>
<dbReference type="Proteomes" id="UP000030687">
    <property type="component" value="Unassembled WGS sequence"/>
</dbReference>
<dbReference type="Gramene" id="ESR44704">
    <property type="protein sequence ID" value="ESR44704"/>
    <property type="gene ID" value="CICLE_v10002103mg"/>
</dbReference>
<gene>
    <name evidence="3" type="ORF">CICLE_v10002103mg</name>
</gene>
<dbReference type="InParanoid" id="V4UZ50"/>
<feature type="transmembrane region" description="Helical" evidence="2">
    <location>
        <begin position="142"/>
        <end position="162"/>
    </location>
</feature>
<keyword evidence="2" id="KW-0472">Membrane</keyword>
<evidence type="ECO:0000256" key="2">
    <source>
        <dbReference type="SAM" id="Phobius"/>
    </source>
</evidence>
<keyword evidence="2" id="KW-0812">Transmembrane</keyword>
<feature type="transmembrane region" description="Helical" evidence="2">
    <location>
        <begin position="182"/>
        <end position="201"/>
    </location>
</feature>
<evidence type="ECO:0000256" key="1">
    <source>
        <dbReference type="SAM" id="MobiDB-lite"/>
    </source>
</evidence>
<feature type="region of interest" description="Disordered" evidence="1">
    <location>
        <begin position="241"/>
        <end position="268"/>
    </location>
</feature>
<organism evidence="3 4">
    <name type="scientific">Citrus clementina</name>
    <name type="common">Clementine</name>
    <name type="synonym">Citrus deliciosa x Citrus sinensis</name>
    <dbReference type="NCBI Taxonomy" id="85681"/>
    <lineage>
        <taxon>Eukaryota</taxon>
        <taxon>Viridiplantae</taxon>
        <taxon>Streptophyta</taxon>
        <taxon>Embryophyta</taxon>
        <taxon>Tracheophyta</taxon>
        <taxon>Spermatophyta</taxon>
        <taxon>Magnoliopsida</taxon>
        <taxon>eudicotyledons</taxon>
        <taxon>Gunneridae</taxon>
        <taxon>Pentapetalae</taxon>
        <taxon>rosids</taxon>
        <taxon>malvids</taxon>
        <taxon>Sapindales</taxon>
        <taxon>Rutaceae</taxon>
        <taxon>Aurantioideae</taxon>
        <taxon>Citrus</taxon>
    </lineage>
</organism>
<dbReference type="OrthoDB" id="1751139at2759"/>
<proteinExistence type="predicted"/>
<evidence type="ECO:0000313" key="3">
    <source>
        <dbReference type="EMBL" id="ESR44704.1"/>
    </source>
</evidence>
<feature type="compositionally biased region" description="Polar residues" evidence="1">
    <location>
        <begin position="254"/>
        <end position="268"/>
    </location>
</feature>
<keyword evidence="2" id="KW-1133">Transmembrane helix</keyword>